<dbReference type="Proteomes" id="UP001190700">
    <property type="component" value="Unassembled WGS sequence"/>
</dbReference>
<feature type="coiled-coil region" evidence="1">
    <location>
        <begin position="484"/>
        <end position="536"/>
    </location>
</feature>
<evidence type="ECO:0000313" key="4">
    <source>
        <dbReference type="Proteomes" id="UP001190700"/>
    </source>
</evidence>
<evidence type="ECO:0000256" key="1">
    <source>
        <dbReference type="SAM" id="Coils"/>
    </source>
</evidence>
<dbReference type="AlphaFoldDB" id="A0AAE0FN36"/>
<gene>
    <name evidence="3" type="ORF">CYMTET_29127</name>
</gene>
<organism evidence="3 4">
    <name type="scientific">Cymbomonas tetramitiformis</name>
    <dbReference type="NCBI Taxonomy" id="36881"/>
    <lineage>
        <taxon>Eukaryota</taxon>
        <taxon>Viridiplantae</taxon>
        <taxon>Chlorophyta</taxon>
        <taxon>Pyramimonadophyceae</taxon>
        <taxon>Pyramimonadales</taxon>
        <taxon>Pyramimonadaceae</taxon>
        <taxon>Cymbomonas</taxon>
    </lineage>
</organism>
<name>A0AAE0FN36_9CHLO</name>
<feature type="region of interest" description="Disordered" evidence="2">
    <location>
        <begin position="886"/>
        <end position="977"/>
    </location>
</feature>
<feature type="compositionally biased region" description="Basic and acidic residues" evidence="2">
    <location>
        <begin position="947"/>
        <end position="956"/>
    </location>
</feature>
<sequence>MTDEGEWMSALGDIVAVTERNLVLASSASDRQGTFGTPRTAYSHNRTKELYRSLPTTNTLFAGNSTSSLLTATNRHQGGSLPSTSLETFRARTFHDVSNIPISARRSTTTVRTEHSRGPSSDGVELSNALLSPRYGPTTPSFATPVARVLAWNKVKPFASLDSIEPQVNTACAPSAQRPCQELEGTLPSTSTQHGEVTSTSARSSRSTKTQLAVKDLESRVVLLQNSVTELTQAFEKVGTSKDWASSKRPSRHPAARDLQLSARRGLGSLFTSLLRRHARQSHRALKRRLRAHARKYSHRQHLYKKNVKRVLQEVQRAVLALGQSGAPACPGLADGRGPAAGSLGALLLLCGYVARWRANPGGPALGSETERRLALVEGRLQHSAERLATQEAALEGVSAAMERVVAQAQERAQEAVTGWRVTLEEEWAARQGATLERVSTAISQIGARAQEGVEETVARWQRTLEKEWEARQGAALGPLEEGVVALAAEFTEVSRKAAELEAKNKVAQVECLEHTQQLAERVAAAEAQVAALTASGAQEAERSRRASEHADALTGRMEKLSGQVTRCSQLQQEAAAQAQAGLRAAQRETAGSVETMSGRLEEVEGLKARVDSVERLTWQLEDTSRQAAAAAQRHAELQQAVAGLATAQERGLGRAERVGERVGELAGQVAEVSRRSGEALRAAQTAVAAQQQGAERAEAAGERVGGLAEHVARLAQKQAVAAVAAEQLGTAQRQSLQHMDDLEQGLASVTNQARQLAQEHAETERATRYKVLSVAQGLAEVNGQRAYDQADLATLRRQVVGLAQAIQLHLQHTSRHHAPLPAPDRGAAGSRGARWGGCGSEPSEGASETSELWDTDQEALPPQDYVLDLIGGALSGFNRRRRRAALRSPGGTWWQAARQNACRAHEGATPHLPRPEPPKHRQLENQLSSWTEGEHGRGSRGHPRGHGGDEQDAGRVPRAGNSPTRRQQFQRKRAARLVERQHLRGSEHDARPALHDTHAAGGAVSEERPTSAEANAGYDDAHDERLALTAMTAEKDDADDRRPTPAETNAGGDDVDDERLDD</sequence>
<feature type="region of interest" description="Disordered" evidence="2">
    <location>
        <begin position="814"/>
        <end position="855"/>
    </location>
</feature>
<comment type="caution">
    <text evidence="3">The sequence shown here is derived from an EMBL/GenBank/DDBJ whole genome shotgun (WGS) entry which is preliminary data.</text>
</comment>
<feature type="region of interest" description="Disordered" evidence="2">
    <location>
        <begin position="105"/>
        <end position="126"/>
    </location>
</feature>
<dbReference type="EMBL" id="LGRX02016518">
    <property type="protein sequence ID" value="KAK3261996.1"/>
    <property type="molecule type" value="Genomic_DNA"/>
</dbReference>
<accession>A0AAE0FN36</accession>
<feature type="compositionally biased region" description="Polar residues" evidence="2">
    <location>
        <begin position="187"/>
        <end position="197"/>
    </location>
</feature>
<feature type="region of interest" description="Disordered" evidence="2">
    <location>
        <begin position="1000"/>
        <end position="1063"/>
    </location>
</feature>
<feature type="compositionally biased region" description="Basic and acidic residues" evidence="2">
    <location>
        <begin position="904"/>
        <end position="924"/>
    </location>
</feature>
<feature type="compositionally biased region" description="Acidic residues" evidence="2">
    <location>
        <begin position="1054"/>
        <end position="1063"/>
    </location>
</feature>
<feature type="region of interest" description="Disordered" evidence="2">
    <location>
        <begin position="185"/>
        <end position="210"/>
    </location>
</feature>
<feature type="compositionally biased region" description="Basic and acidic residues" evidence="2">
    <location>
        <begin position="1034"/>
        <end position="1045"/>
    </location>
</feature>
<protein>
    <submittedName>
        <fullName evidence="3">Uncharacterized protein</fullName>
    </submittedName>
</protein>
<reference evidence="3 4" key="1">
    <citation type="journal article" date="2015" name="Genome Biol. Evol.">
        <title>Comparative Genomics of a Bacterivorous Green Alga Reveals Evolutionary Causalities and Consequences of Phago-Mixotrophic Mode of Nutrition.</title>
        <authorList>
            <person name="Burns J.A."/>
            <person name="Paasch A."/>
            <person name="Narechania A."/>
            <person name="Kim E."/>
        </authorList>
    </citation>
    <scope>NUCLEOTIDE SEQUENCE [LARGE SCALE GENOMIC DNA]</scope>
    <source>
        <strain evidence="3 4">PLY_AMNH</strain>
    </source>
</reference>
<evidence type="ECO:0000256" key="2">
    <source>
        <dbReference type="SAM" id="MobiDB-lite"/>
    </source>
</evidence>
<evidence type="ECO:0000313" key="3">
    <source>
        <dbReference type="EMBL" id="KAK3261996.1"/>
    </source>
</evidence>
<feature type="coiled-coil region" evidence="1">
    <location>
        <begin position="614"/>
        <end position="641"/>
    </location>
</feature>
<keyword evidence="1" id="KW-0175">Coiled coil</keyword>
<feature type="compositionally biased region" description="Low complexity" evidence="2">
    <location>
        <begin position="198"/>
        <end position="210"/>
    </location>
</feature>
<keyword evidence="4" id="KW-1185">Reference proteome</keyword>
<proteinExistence type="predicted"/>
<feature type="coiled-coil region" evidence="1">
    <location>
        <begin position="740"/>
        <end position="767"/>
    </location>
</feature>